<dbReference type="InterPro" id="IPR036388">
    <property type="entry name" value="WH-like_DNA-bd_sf"/>
</dbReference>
<feature type="domain" description="RNA polymerase sigma factor 70 region 4 type 2" evidence="7">
    <location>
        <begin position="108"/>
        <end position="160"/>
    </location>
</feature>
<evidence type="ECO:0000313" key="8">
    <source>
        <dbReference type="EMBL" id="GAA1963955.1"/>
    </source>
</evidence>
<dbReference type="SUPFAM" id="SSF88946">
    <property type="entry name" value="Sigma2 domain of RNA polymerase sigma factors"/>
    <property type="match status" value="1"/>
</dbReference>
<evidence type="ECO:0000256" key="5">
    <source>
        <dbReference type="ARBA" id="ARBA00023163"/>
    </source>
</evidence>
<keyword evidence="2" id="KW-0805">Transcription regulation</keyword>
<dbReference type="CDD" id="cd06171">
    <property type="entry name" value="Sigma70_r4"/>
    <property type="match status" value="1"/>
</dbReference>
<keyword evidence="3" id="KW-0731">Sigma factor</keyword>
<evidence type="ECO:0000256" key="2">
    <source>
        <dbReference type="ARBA" id="ARBA00023015"/>
    </source>
</evidence>
<dbReference type="EMBL" id="BAAAQM010000009">
    <property type="protein sequence ID" value="GAA1963955.1"/>
    <property type="molecule type" value="Genomic_DNA"/>
</dbReference>
<name>A0ABP5CH51_9ACTN</name>
<accession>A0ABP5CH51</accession>
<dbReference type="PANTHER" id="PTHR43133:SF50">
    <property type="entry name" value="ECF RNA POLYMERASE SIGMA FACTOR SIGM"/>
    <property type="match status" value="1"/>
</dbReference>
<dbReference type="Proteomes" id="UP001499854">
    <property type="component" value="Unassembled WGS sequence"/>
</dbReference>
<dbReference type="InterPro" id="IPR013249">
    <property type="entry name" value="RNA_pol_sigma70_r4_t2"/>
</dbReference>
<dbReference type="InterPro" id="IPR007627">
    <property type="entry name" value="RNA_pol_sigma70_r2"/>
</dbReference>
<dbReference type="NCBIfam" id="TIGR02983">
    <property type="entry name" value="SigE-fam_strep"/>
    <property type="match status" value="1"/>
</dbReference>
<reference evidence="9" key="1">
    <citation type="journal article" date="2019" name="Int. J. Syst. Evol. Microbiol.">
        <title>The Global Catalogue of Microorganisms (GCM) 10K type strain sequencing project: providing services to taxonomists for standard genome sequencing and annotation.</title>
        <authorList>
            <consortium name="The Broad Institute Genomics Platform"/>
            <consortium name="The Broad Institute Genome Sequencing Center for Infectious Disease"/>
            <person name="Wu L."/>
            <person name="Ma J."/>
        </authorList>
    </citation>
    <scope>NUCLEOTIDE SEQUENCE [LARGE SCALE GENOMIC DNA]</scope>
    <source>
        <strain evidence="9">JCM 16013</strain>
    </source>
</reference>
<dbReference type="Pfam" id="PF04542">
    <property type="entry name" value="Sigma70_r2"/>
    <property type="match status" value="1"/>
</dbReference>
<dbReference type="Gene3D" id="1.10.10.10">
    <property type="entry name" value="Winged helix-like DNA-binding domain superfamily/Winged helix DNA-binding domain"/>
    <property type="match status" value="1"/>
</dbReference>
<dbReference type="InterPro" id="IPR014325">
    <property type="entry name" value="RNA_pol_sigma-E_actinobac"/>
</dbReference>
<comment type="caution">
    <text evidence="8">The sequence shown here is derived from an EMBL/GenBank/DDBJ whole genome shotgun (WGS) entry which is preliminary data.</text>
</comment>
<sequence>MKATDEAEFRDFMATRWPALVRTAYLLSGDRHLAEDLAQVALEKTAMAWSRVRDAHDVDAYVRRILVNTHLSRFRRKRVQEVLAPSMPDPAAPDPAAPDPAQRLADRELVLAALATLPRRQRAVIVLRYWEDRSESQTAEILGCAIGTVRSQAHKALAKLRVSPLLADDDPLLLDAPKEGRA</sequence>
<proteinExistence type="inferred from homology"/>
<dbReference type="InterPro" id="IPR013324">
    <property type="entry name" value="RNA_pol_sigma_r3/r4-like"/>
</dbReference>
<keyword evidence="9" id="KW-1185">Reference proteome</keyword>
<keyword evidence="4" id="KW-0238">DNA-binding</keyword>
<evidence type="ECO:0000256" key="1">
    <source>
        <dbReference type="ARBA" id="ARBA00010641"/>
    </source>
</evidence>
<feature type="domain" description="RNA polymerase sigma-70 region 2" evidence="6">
    <location>
        <begin position="18"/>
        <end position="78"/>
    </location>
</feature>
<dbReference type="SUPFAM" id="SSF88659">
    <property type="entry name" value="Sigma3 and sigma4 domains of RNA polymerase sigma factors"/>
    <property type="match status" value="1"/>
</dbReference>
<keyword evidence="5" id="KW-0804">Transcription</keyword>
<evidence type="ECO:0000313" key="9">
    <source>
        <dbReference type="Proteomes" id="UP001499854"/>
    </source>
</evidence>
<organism evidence="8 9">
    <name type="scientific">Catenulispora subtropica</name>
    <dbReference type="NCBI Taxonomy" id="450798"/>
    <lineage>
        <taxon>Bacteria</taxon>
        <taxon>Bacillati</taxon>
        <taxon>Actinomycetota</taxon>
        <taxon>Actinomycetes</taxon>
        <taxon>Catenulisporales</taxon>
        <taxon>Catenulisporaceae</taxon>
        <taxon>Catenulispora</taxon>
    </lineage>
</organism>
<gene>
    <name evidence="8" type="ORF">GCM10009838_21430</name>
</gene>
<dbReference type="Pfam" id="PF08281">
    <property type="entry name" value="Sigma70_r4_2"/>
    <property type="match status" value="1"/>
</dbReference>
<evidence type="ECO:0000256" key="3">
    <source>
        <dbReference type="ARBA" id="ARBA00023082"/>
    </source>
</evidence>
<dbReference type="InterPro" id="IPR039425">
    <property type="entry name" value="RNA_pol_sigma-70-like"/>
</dbReference>
<dbReference type="NCBIfam" id="TIGR02937">
    <property type="entry name" value="sigma70-ECF"/>
    <property type="match status" value="1"/>
</dbReference>
<dbReference type="Gene3D" id="1.10.1740.10">
    <property type="match status" value="1"/>
</dbReference>
<evidence type="ECO:0000259" key="6">
    <source>
        <dbReference type="Pfam" id="PF04542"/>
    </source>
</evidence>
<dbReference type="InterPro" id="IPR014284">
    <property type="entry name" value="RNA_pol_sigma-70_dom"/>
</dbReference>
<dbReference type="PANTHER" id="PTHR43133">
    <property type="entry name" value="RNA POLYMERASE ECF-TYPE SIGMA FACTO"/>
    <property type="match status" value="1"/>
</dbReference>
<evidence type="ECO:0000259" key="7">
    <source>
        <dbReference type="Pfam" id="PF08281"/>
    </source>
</evidence>
<evidence type="ECO:0000256" key="4">
    <source>
        <dbReference type="ARBA" id="ARBA00023125"/>
    </source>
</evidence>
<protein>
    <submittedName>
        <fullName evidence="8">SigE family RNA polymerase sigma factor</fullName>
    </submittedName>
</protein>
<dbReference type="RefSeq" id="WP_344656796.1">
    <property type="nucleotide sequence ID" value="NZ_BAAAQM010000009.1"/>
</dbReference>
<comment type="similarity">
    <text evidence="1">Belongs to the sigma-70 factor family. ECF subfamily.</text>
</comment>
<dbReference type="InterPro" id="IPR013325">
    <property type="entry name" value="RNA_pol_sigma_r2"/>
</dbReference>